<evidence type="ECO:0000313" key="3">
    <source>
        <dbReference type="Proteomes" id="UP001465755"/>
    </source>
</evidence>
<comment type="caution">
    <text evidence="2">The sequence shown here is derived from an EMBL/GenBank/DDBJ whole genome shotgun (WGS) entry which is preliminary data.</text>
</comment>
<organism evidence="2 3">
    <name type="scientific">Symbiochloris irregularis</name>
    <dbReference type="NCBI Taxonomy" id="706552"/>
    <lineage>
        <taxon>Eukaryota</taxon>
        <taxon>Viridiplantae</taxon>
        <taxon>Chlorophyta</taxon>
        <taxon>core chlorophytes</taxon>
        <taxon>Trebouxiophyceae</taxon>
        <taxon>Trebouxiales</taxon>
        <taxon>Trebouxiaceae</taxon>
        <taxon>Symbiochloris</taxon>
    </lineage>
</organism>
<feature type="region of interest" description="Disordered" evidence="1">
    <location>
        <begin position="1"/>
        <end position="30"/>
    </location>
</feature>
<reference evidence="2 3" key="1">
    <citation type="journal article" date="2024" name="Nat. Commun.">
        <title>Phylogenomics reveals the evolutionary origins of lichenization in chlorophyte algae.</title>
        <authorList>
            <person name="Puginier C."/>
            <person name="Libourel C."/>
            <person name="Otte J."/>
            <person name="Skaloud P."/>
            <person name="Haon M."/>
            <person name="Grisel S."/>
            <person name="Petersen M."/>
            <person name="Berrin J.G."/>
            <person name="Delaux P.M."/>
            <person name="Dal Grande F."/>
            <person name="Keller J."/>
        </authorList>
    </citation>
    <scope>NUCLEOTIDE SEQUENCE [LARGE SCALE GENOMIC DNA]</scope>
    <source>
        <strain evidence="2 3">SAG 2036</strain>
    </source>
</reference>
<dbReference type="AlphaFoldDB" id="A0AAW1PLH9"/>
<feature type="region of interest" description="Disordered" evidence="1">
    <location>
        <begin position="151"/>
        <end position="177"/>
    </location>
</feature>
<dbReference type="EMBL" id="JALJOQ010000020">
    <property type="protein sequence ID" value="KAK9809386.1"/>
    <property type="molecule type" value="Genomic_DNA"/>
</dbReference>
<evidence type="ECO:0000313" key="2">
    <source>
        <dbReference type="EMBL" id="KAK9809386.1"/>
    </source>
</evidence>
<gene>
    <name evidence="2" type="ORF">WJX73_000240</name>
</gene>
<name>A0AAW1PLH9_9CHLO</name>
<keyword evidence="3" id="KW-1185">Reference proteome</keyword>
<dbReference type="Proteomes" id="UP001465755">
    <property type="component" value="Unassembled WGS sequence"/>
</dbReference>
<proteinExistence type="predicted"/>
<evidence type="ECO:0000256" key="1">
    <source>
        <dbReference type="SAM" id="MobiDB-lite"/>
    </source>
</evidence>
<accession>A0AAW1PLH9</accession>
<feature type="compositionally biased region" description="Low complexity" evidence="1">
    <location>
        <begin position="163"/>
        <end position="174"/>
    </location>
</feature>
<sequence length="200" mass="22146">MIRRAEEAAKAWPRSGLRRPDGNDQTQQTGLISDSNFSDGFWHPYSRHPSFPPARIVCFSEDVHVQVTLQLPLGQDFAERKDTELLGGYDITFIEQGTRHILAAGFAAADGGALSFHTHSWDPRYVEDISSHPDSLLSIDAVLADQVPRRPLPADPKHWPIRSPSSTGSSQQLSFDHTQHTWHLKSNPLGRVGVAVPALV</sequence>
<protein>
    <submittedName>
        <fullName evidence="2">Uncharacterized protein</fullName>
    </submittedName>
</protein>